<accession>U5PY37</accession>
<dbReference type="GeneID" id="17959482"/>
<protein>
    <submittedName>
        <fullName evidence="1">Uncharacterized protein</fullName>
    </submittedName>
</protein>
<keyword evidence="2" id="KW-1185">Reference proteome</keyword>
<sequence>MKKQRWRFTKGKTRRWQWQCENCDRKTSTNELKMPKGWHFVRCGVVFVTCNVCGPLED</sequence>
<dbReference type="EMBL" id="KF669663">
    <property type="protein sequence ID" value="AGY48696.1"/>
    <property type="molecule type" value="Genomic_DNA"/>
</dbReference>
<dbReference type="RefSeq" id="YP_008770727.1">
    <property type="nucleotide sequence ID" value="NC_022767.1"/>
</dbReference>
<name>U5PY37_9CAUD</name>
<proteinExistence type="predicted"/>
<evidence type="ECO:0000313" key="2">
    <source>
        <dbReference type="Proteomes" id="UP000017658"/>
    </source>
</evidence>
<evidence type="ECO:0000313" key="1">
    <source>
        <dbReference type="EMBL" id="AGY48696.1"/>
    </source>
</evidence>
<organism evidence="1 2">
    <name type="scientific">Bacillus phage Staley</name>
    <dbReference type="NCBI Taxonomy" id="1406792"/>
    <lineage>
        <taxon>Viruses</taxon>
        <taxon>Duplodnaviria</taxon>
        <taxon>Heunggongvirae</taxon>
        <taxon>Uroviricota</taxon>
        <taxon>Caudoviricetes</taxon>
        <taxon>Slashvirus</taxon>
        <taxon>Slashvirus staley</taxon>
    </lineage>
</organism>
<gene>
    <name evidence="1" type="ORF">Staley_13</name>
</gene>
<dbReference type="OrthoDB" id="26562at10239"/>
<reference evidence="1 2" key="1">
    <citation type="journal article" date="2013" name="Genome Announc.">
        <title>Complete Genome of Bacillus megaterium Siphophage Staley.</title>
        <authorList>
            <person name="Hastings W.J."/>
            <person name="Ritter M.A."/>
            <person name="Chamakura K.R."/>
            <person name="Kuty Everett G.F."/>
        </authorList>
    </citation>
    <scope>NUCLEOTIDE SEQUENCE [LARGE SCALE GENOMIC DNA]</scope>
</reference>
<dbReference type="KEGG" id="vg:17959482"/>
<dbReference type="Proteomes" id="UP000017658">
    <property type="component" value="Segment"/>
</dbReference>